<evidence type="ECO:0000313" key="1">
    <source>
        <dbReference type="EMBL" id="CAG6473063.1"/>
    </source>
</evidence>
<accession>A0A8D8BD94</accession>
<reference evidence="1" key="1">
    <citation type="submission" date="2021-05" db="EMBL/GenBank/DDBJ databases">
        <authorList>
            <person name="Alioto T."/>
            <person name="Alioto T."/>
            <person name="Gomez Garrido J."/>
        </authorList>
    </citation>
    <scope>NUCLEOTIDE SEQUENCE</scope>
</reference>
<dbReference type="AlphaFoldDB" id="A0A8D8BD94"/>
<sequence>MGSICWQGARPVVCLGLSFSVRYDTLQAMTRPEAWQCDRWEFLLTGQKHPSLCQWGWDGPRKDGPRTGRLQPSAGHDIDLPIQFICAPFSGSCLPRFNAG</sequence>
<organism evidence="1">
    <name type="scientific">Culex pipiens</name>
    <name type="common">House mosquito</name>
    <dbReference type="NCBI Taxonomy" id="7175"/>
    <lineage>
        <taxon>Eukaryota</taxon>
        <taxon>Metazoa</taxon>
        <taxon>Ecdysozoa</taxon>
        <taxon>Arthropoda</taxon>
        <taxon>Hexapoda</taxon>
        <taxon>Insecta</taxon>
        <taxon>Pterygota</taxon>
        <taxon>Neoptera</taxon>
        <taxon>Endopterygota</taxon>
        <taxon>Diptera</taxon>
        <taxon>Nematocera</taxon>
        <taxon>Culicoidea</taxon>
        <taxon>Culicidae</taxon>
        <taxon>Culicinae</taxon>
        <taxon>Culicini</taxon>
        <taxon>Culex</taxon>
        <taxon>Culex</taxon>
    </lineage>
</organism>
<dbReference type="EMBL" id="HBUE01071989">
    <property type="protein sequence ID" value="CAG6473063.1"/>
    <property type="molecule type" value="Transcribed_RNA"/>
</dbReference>
<proteinExistence type="predicted"/>
<protein>
    <submittedName>
        <fullName evidence="1">(northern house mosquito) hypothetical protein</fullName>
    </submittedName>
</protein>
<name>A0A8D8BD94_CULPI</name>